<comment type="caution">
    <text evidence="1">The sequence shown here is derived from an EMBL/GenBank/DDBJ whole genome shotgun (WGS) entry which is preliminary data.</text>
</comment>
<gene>
    <name evidence="1" type="ORF">R3P95_18765</name>
</gene>
<proteinExistence type="predicted"/>
<sequence>MPEDQNVDVPPNHLSIDPRSPFYNEEVLQRDVGIRFNGVEKTSVREYNVTEGWVRVEVPTAKDRFGNPMLVKLKGTVEPYFRGAK</sequence>
<accession>A0ABU4B2A7</accession>
<name>A0ABU4B2A7_9NOCA</name>
<evidence type="ECO:0000313" key="1">
    <source>
        <dbReference type="EMBL" id="MDV6232598.1"/>
    </source>
</evidence>
<dbReference type="EMBL" id="JAWLKE010000007">
    <property type="protein sequence ID" value="MDV6232598.1"/>
    <property type="molecule type" value="Genomic_DNA"/>
</dbReference>
<evidence type="ECO:0000313" key="2">
    <source>
        <dbReference type="Proteomes" id="UP001185899"/>
    </source>
</evidence>
<dbReference type="InterPro" id="IPR021724">
    <property type="entry name" value="DUF3297"/>
</dbReference>
<keyword evidence="2" id="KW-1185">Reference proteome</keyword>
<reference evidence="1 2" key="1">
    <citation type="submission" date="2023-10" db="EMBL/GenBank/DDBJ databases">
        <title>Development of a sustainable strategy for remediation of hydrocarbon-contaminated territories based on the waste exchange concept.</title>
        <authorList>
            <person name="Krivoruchko A."/>
        </authorList>
    </citation>
    <scope>NUCLEOTIDE SEQUENCE [LARGE SCALE GENOMIC DNA]</scope>
    <source>
        <strain evidence="1 2">IEGM 1322</strain>
    </source>
</reference>
<dbReference type="Proteomes" id="UP001185899">
    <property type="component" value="Unassembled WGS sequence"/>
</dbReference>
<protein>
    <submittedName>
        <fullName evidence="1">DUF3297 family protein</fullName>
    </submittedName>
</protein>
<organism evidence="1 2">
    <name type="scientific">Rhodococcus cercidiphylli</name>
    <dbReference type="NCBI Taxonomy" id="489916"/>
    <lineage>
        <taxon>Bacteria</taxon>
        <taxon>Bacillati</taxon>
        <taxon>Actinomycetota</taxon>
        <taxon>Actinomycetes</taxon>
        <taxon>Mycobacteriales</taxon>
        <taxon>Nocardiaceae</taxon>
        <taxon>Rhodococcus</taxon>
    </lineage>
</organism>
<dbReference type="Pfam" id="PF11730">
    <property type="entry name" value="DUF3297"/>
    <property type="match status" value="1"/>
</dbReference>
<dbReference type="RefSeq" id="WP_269596037.1">
    <property type="nucleotide sequence ID" value="NZ_JAWLKE010000007.1"/>
</dbReference>